<evidence type="ECO:0000256" key="1">
    <source>
        <dbReference type="ARBA" id="ARBA00022485"/>
    </source>
</evidence>
<comment type="caution">
    <text evidence="6">The sequence shown here is derived from an EMBL/GenBank/DDBJ whole genome shotgun (WGS) entry which is preliminary data.</text>
</comment>
<dbReference type="GO" id="GO:0006284">
    <property type="term" value="P:base-excision repair"/>
    <property type="evidence" value="ECO:0007669"/>
    <property type="project" value="InterPro"/>
</dbReference>
<dbReference type="Gene3D" id="1.10.1670.10">
    <property type="entry name" value="Helix-hairpin-Helix base-excision DNA repair enzymes (C-terminal)"/>
    <property type="match status" value="1"/>
</dbReference>
<organism evidence="6 7">
    <name type="scientific">Candidatus Woesebacteria bacterium GW2011_GWA1_39_12</name>
    <dbReference type="NCBI Taxonomy" id="1618549"/>
    <lineage>
        <taxon>Bacteria</taxon>
        <taxon>Candidatus Woeseibacteriota</taxon>
    </lineage>
</organism>
<keyword evidence="1" id="KW-0004">4Fe-4S</keyword>
<dbReference type="InterPro" id="IPR011257">
    <property type="entry name" value="DNA_glycosylase"/>
</dbReference>
<evidence type="ECO:0000256" key="2">
    <source>
        <dbReference type="ARBA" id="ARBA00022723"/>
    </source>
</evidence>
<dbReference type="GO" id="GO:0051539">
    <property type="term" value="F:4 iron, 4 sulfur cluster binding"/>
    <property type="evidence" value="ECO:0007669"/>
    <property type="project" value="UniProtKB-KW"/>
</dbReference>
<name>A0A0G0Q6J8_9BACT</name>
<dbReference type="GO" id="GO:0003824">
    <property type="term" value="F:catalytic activity"/>
    <property type="evidence" value="ECO:0007669"/>
    <property type="project" value="InterPro"/>
</dbReference>
<proteinExistence type="predicted"/>
<evidence type="ECO:0000256" key="3">
    <source>
        <dbReference type="ARBA" id="ARBA00023004"/>
    </source>
</evidence>
<dbReference type="Gene3D" id="1.10.340.30">
    <property type="entry name" value="Hypothetical protein, domain 2"/>
    <property type="match status" value="1"/>
</dbReference>
<feature type="domain" description="HhH-GPD" evidence="5">
    <location>
        <begin position="46"/>
        <end position="205"/>
    </location>
</feature>
<dbReference type="InterPro" id="IPR003265">
    <property type="entry name" value="HhH-GPD_domain"/>
</dbReference>
<dbReference type="Proteomes" id="UP000034325">
    <property type="component" value="Unassembled WGS sequence"/>
</dbReference>
<protein>
    <submittedName>
        <fullName evidence="6">HhH-GPD family protein</fullName>
    </submittedName>
</protein>
<dbReference type="PANTHER" id="PTHR10359">
    <property type="entry name" value="A/G-SPECIFIC ADENINE GLYCOSYLASE/ENDONUCLEASE III"/>
    <property type="match status" value="1"/>
</dbReference>
<accession>A0A0G0Q6J8</accession>
<keyword evidence="2" id="KW-0479">Metal-binding</keyword>
<dbReference type="InterPro" id="IPR023170">
    <property type="entry name" value="HhH_base_excis_C"/>
</dbReference>
<reference evidence="6 7" key="1">
    <citation type="journal article" date="2015" name="Nature">
        <title>rRNA introns, odd ribosomes, and small enigmatic genomes across a large radiation of phyla.</title>
        <authorList>
            <person name="Brown C.T."/>
            <person name="Hug L.A."/>
            <person name="Thomas B.C."/>
            <person name="Sharon I."/>
            <person name="Castelle C.J."/>
            <person name="Singh A."/>
            <person name="Wilkins M.J."/>
            <person name="Williams K.H."/>
            <person name="Banfield J.F."/>
        </authorList>
    </citation>
    <scope>NUCLEOTIDE SEQUENCE [LARGE SCALE GENOMIC DNA]</scope>
</reference>
<evidence type="ECO:0000313" key="7">
    <source>
        <dbReference type="Proteomes" id="UP000034325"/>
    </source>
</evidence>
<evidence type="ECO:0000256" key="4">
    <source>
        <dbReference type="ARBA" id="ARBA00023014"/>
    </source>
</evidence>
<dbReference type="AlphaFoldDB" id="A0A0G0Q6J8"/>
<keyword evidence="4" id="KW-0411">Iron-sulfur</keyword>
<dbReference type="SMART" id="SM00478">
    <property type="entry name" value="ENDO3c"/>
    <property type="match status" value="1"/>
</dbReference>
<dbReference type="SUPFAM" id="SSF48150">
    <property type="entry name" value="DNA-glycosylase"/>
    <property type="match status" value="1"/>
</dbReference>
<evidence type="ECO:0000259" key="5">
    <source>
        <dbReference type="SMART" id="SM00478"/>
    </source>
</evidence>
<gene>
    <name evidence="6" type="ORF">UT23_C0014G0022</name>
</gene>
<dbReference type="Pfam" id="PF00730">
    <property type="entry name" value="HhH-GPD"/>
    <property type="match status" value="1"/>
</dbReference>
<dbReference type="EMBL" id="LBWA01000014">
    <property type="protein sequence ID" value="KKQ97286.1"/>
    <property type="molecule type" value="Genomic_DNA"/>
</dbReference>
<keyword evidence="3" id="KW-0408">Iron</keyword>
<evidence type="ECO:0000313" key="6">
    <source>
        <dbReference type="EMBL" id="KKQ97286.1"/>
    </source>
</evidence>
<dbReference type="PANTHER" id="PTHR10359:SF19">
    <property type="entry name" value="DNA REPAIR GLYCOSYLASE MJ1434-RELATED"/>
    <property type="match status" value="1"/>
</dbReference>
<dbReference type="CDD" id="cd00056">
    <property type="entry name" value="ENDO3c"/>
    <property type="match status" value="1"/>
</dbReference>
<dbReference type="GO" id="GO:0046872">
    <property type="term" value="F:metal ion binding"/>
    <property type="evidence" value="ECO:0007669"/>
    <property type="project" value="UniProtKB-KW"/>
</dbReference>
<sequence>MVDTKIFSLYKDLLKKYGDPEELWPDWCSKNKNLKTRELIALGAILTQRTSWRNADLALRNLIKENLHTLEKIAQLSDLKKLTGLVRPAGFYTTKPKRLLAFSKFAIEECGGIRGMLNQDMWPLRKKLLQVYGIGPETADTFLLYAFDKPSFVIDEYTKRFVRKYKLSAENKTYDYLKEVFEDALPKDVMLFQNYHVLIIVDQKGKEASRMENLII</sequence>